<evidence type="ECO:0000259" key="9">
    <source>
        <dbReference type="Pfam" id="PF00082"/>
    </source>
</evidence>
<dbReference type="GO" id="GO:0006508">
    <property type="term" value="P:proteolysis"/>
    <property type="evidence" value="ECO:0007669"/>
    <property type="project" value="UniProtKB-KW"/>
</dbReference>
<feature type="domain" description="PA" evidence="10">
    <location>
        <begin position="157"/>
        <end position="224"/>
    </location>
</feature>
<evidence type="ECO:0000259" key="10">
    <source>
        <dbReference type="Pfam" id="PF02225"/>
    </source>
</evidence>
<comment type="caution">
    <text evidence="11">The sequence shown here is derived from an EMBL/GenBank/DDBJ whole genome shotgun (WGS) entry which is preliminary data.</text>
</comment>
<evidence type="ECO:0000256" key="2">
    <source>
        <dbReference type="ARBA" id="ARBA00022670"/>
    </source>
</evidence>
<dbReference type="PROSITE" id="PS51892">
    <property type="entry name" value="SUBTILASE"/>
    <property type="match status" value="1"/>
</dbReference>
<dbReference type="Pfam" id="PF00082">
    <property type="entry name" value="Peptidase_S8"/>
    <property type="match status" value="1"/>
</dbReference>
<dbReference type="EMBL" id="JAVIJP010000054">
    <property type="protein sequence ID" value="KAL3623586.1"/>
    <property type="molecule type" value="Genomic_DNA"/>
</dbReference>
<comment type="similarity">
    <text evidence="1 7">Belongs to the peptidase S8 family.</text>
</comment>
<accession>A0ABD3C1F5</accession>
<evidence type="ECO:0000256" key="7">
    <source>
        <dbReference type="PROSITE-ProRule" id="PRU01240"/>
    </source>
</evidence>
<keyword evidence="6" id="KW-0325">Glycoprotein</keyword>
<dbReference type="InterPro" id="IPR003137">
    <property type="entry name" value="PA_domain"/>
</dbReference>
<keyword evidence="4" id="KW-0378">Hydrolase</keyword>
<protein>
    <recommendedName>
        <fullName evidence="13">Subtilisin-like protease</fullName>
    </recommendedName>
</protein>
<reference evidence="12" key="1">
    <citation type="journal article" date="2024" name="IScience">
        <title>Strigolactones Initiate the Formation of Haustorium-like Structures in Castilleja.</title>
        <authorList>
            <person name="Buerger M."/>
            <person name="Peterson D."/>
            <person name="Chory J."/>
        </authorList>
    </citation>
    <scope>NUCLEOTIDE SEQUENCE [LARGE SCALE GENOMIC DNA]</scope>
</reference>
<evidence type="ECO:0008006" key="13">
    <source>
        <dbReference type="Google" id="ProtNLM"/>
    </source>
</evidence>
<sequence length="274" mass="27700">MASKPLKSEAPSTRDSEGHGTHTASTAAGAIVPKASLYGYASGNASGMAPGARLAIYKVCWIDGCASSDILAAMDSTIDDGVDVLSMSIGGGRANYYLDEVAIGAFAAMEKGIVVSCSAGNSGPFVGSLANVAPWILTVGAVYNTSGSSNMSCLCIEGSLSRAAVEGKVVLCDRGVNARVEKGEAVKAAGGVGMILANSELNGEELTADSHVLPAVAMGMKAGVLIRNYVTNTKNPTVVLSFGGTVLNVKPSPVVAAFSSRGPNLVTPEILKPD</sequence>
<name>A0ABD3C1F5_9LAMI</name>
<evidence type="ECO:0000256" key="5">
    <source>
        <dbReference type="ARBA" id="ARBA00022825"/>
    </source>
</evidence>
<dbReference type="Proteomes" id="UP001632038">
    <property type="component" value="Unassembled WGS sequence"/>
</dbReference>
<evidence type="ECO:0000256" key="8">
    <source>
        <dbReference type="SAM" id="MobiDB-lite"/>
    </source>
</evidence>
<dbReference type="SUPFAM" id="SSF52743">
    <property type="entry name" value="Subtilisin-like"/>
    <property type="match status" value="1"/>
</dbReference>
<evidence type="ECO:0000256" key="6">
    <source>
        <dbReference type="ARBA" id="ARBA00023180"/>
    </source>
</evidence>
<dbReference type="Pfam" id="PF02225">
    <property type="entry name" value="PA"/>
    <property type="match status" value="1"/>
</dbReference>
<evidence type="ECO:0000256" key="1">
    <source>
        <dbReference type="ARBA" id="ARBA00011073"/>
    </source>
</evidence>
<keyword evidence="3" id="KW-0732">Signal</keyword>
<dbReference type="AlphaFoldDB" id="A0ABD3C1F5"/>
<evidence type="ECO:0000313" key="11">
    <source>
        <dbReference type="EMBL" id="KAL3623586.1"/>
    </source>
</evidence>
<dbReference type="InterPro" id="IPR036852">
    <property type="entry name" value="Peptidase_S8/S53_dom_sf"/>
</dbReference>
<keyword evidence="2" id="KW-0645">Protease</keyword>
<feature type="domain" description="Peptidase S8/S53" evidence="9">
    <location>
        <begin position="11"/>
        <end position="271"/>
    </location>
</feature>
<feature type="region of interest" description="Disordered" evidence="8">
    <location>
        <begin position="1"/>
        <end position="25"/>
    </location>
</feature>
<comment type="caution">
    <text evidence="7">Lacks conserved residue(s) required for the propagation of feature annotation.</text>
</comment>
<dbReference type="FunFam" id="3.50.30.30:FF:000005">
    <property type="entry name" value="subtilisin-like protease SBT1.5"/>
    <property type="match status" value="1"/>
</dbReference>
<proteinExistence type="inferred from homology"/>
<dbReference type="InterPro" id="IPR045051">
    <property type="entry name" value="SBT"/>
</dbReference>
<dbReference type="SUPFAM" id="SSF52025">
    <property type="entry name" value="PA domain"/>
    <property type="match status" value="1"/>
</dbReference>
<evidence type="ECO:0000256" key="3">
    <source>
        <dbReference type="ARBA" id="ARBA00022729"/>
    </source>
</evidence>
<keyword evidence="5" id="KW-0720">Serine protease</keyword>
<dbReference type="InterPro" id="IPR046450">
    <property type="entry name" value="PA_dom_sf"/>
</dbReference>
<organism evidence="11 12">
    <name type="scientific">Castilleja foliolosa</name>
    <dbReference type="NCBI Taxonomy" id="1961234"/>
    <lineage>
        <taxon>Eukaryota</taxon>
        <taxon>Viridiplantae</taxon>
        <taxon>Streptophyta</taxon>
        <taxon>Embryophyta</taxon>
        <taxon>Tracheophyta</taxon>
        <taxon>Spermatophyta</taxon>
        <taxon>Magnoliopsida</taxon>
        <taxon>eudicotyledons</taxon>
        <taxon>Gunneridae</taxon>
        <taxon>Pentapetalae</taxon>
        <taxon>asterids</taxon>
        <taxon>lamiids</taxon>
        <taxon>Lamiales</taxon>
        <taxon>Orobanchaceae</taxon>
        <taxon>Pedicularideae</taxon>
        <taxon>Castillejinae</taxon>
        <taxon>Castilleja</taxon>
    </lineage>
</organism>
<dbReference type="PANTHER" id="PTHR10795">
    <property type="entry name" value="PROPROTEIN CONVERTASE SUBTILISIN/KEXIN"/>
    <property type="match status" value="1"/>
</dbReference>
<dbReference type="InterPro" id="IPR000209">
    <property type="entry name" value="Peptidase_S8/S53_dom"/>
</dbReference>
<keyword evidence="12" id="KW-1185">Reference proteome</keyword>
<evidence type="ECO:0000256" key="4">
    <source>
        <dbReference type="ARBA" id="ARBA00022801"/>
    </source>
</evidence>
<gene>
    <name evidence="11" type="ORF">CASFOL_032402</name>
</gene>
<dbReference type="CDD" id="cd02120">
    <property type="entry name" value="PA_subtilisin_like"/>
    <property type="match status" value="1"/>
</dbReference>
<dbReference type="Gene3D" id="3.50.30.30">
    <property type="match status" value="1"/>
</dbReference>
<dbReference type="GO" id="GO:0008236">
    <property type="term" value="F:serine-type peptidase activity"/>
    <property type="evidence" value="ECO:0007669"/>
    <property type="project" value="UniProtKB-KW"/>
</dbReference>
<evidence type="ECO:0000313" key="12">
    <source>
        <dbReference type="Proteomes" id="UP001632038"/>
    </source>
</evidence>
<dbReference type="Gene3D" id="3.40.50.200">
    <property type="entry name" value="Peptidase S8/S53 domain"/>
    <property type="match status" value="1"/>
</dbReference>